<comment type="caution">
    <text evidence="1">The sequence shown here is derived from an EMBL/GenBank/DDBJ whole genome shotgun (WGS) entry which is preliminary data.</text>
</comment>
<keyword evidence="2" id="KW-1185">Reference proteome</keyword>
<organism evidence="1 2">
    <name type="scientific">Bombardia bombarda</name>
    <dbReference type="NCBI Taxonomy" id="252184"/>
    <lineage>
        <taxon>Eukaryota</taxon>
        <taxon>Fungi</taxon>
        <taxon>Dikarya</taxon>
        <taxon>Ascomycota</taxon>
        <taxon>Pezizomycotina</taxon>
        <taxon>Sordariomycetes</taxon>
        <taxon>Sordariomycetidae</taxon>
        <taxon>Sordariales</taxon>
        <taxon>Lasiosphaeriaceae</taxon>
        <taxon>Bombardia</taxon>
    </lineage>
</organism>
<dbReference type="AlphaFoldDB" id="A0AA39WTQ6"/>
<reference evidence="1" key="1">
    <citation type="submission" date="2023-06" db="EMBL/GenBank/DDBJ databases">
        <title>Genome-scale phylogeny and comparative genomics of the fungal order Sordariales.</title>
        <authorList>
            <consortium name="Lawrence Berkeley National Laboratory"/>
            <person name="Hensen N."/>
            <person name="Bonometti L."/>
            <person name="Westerberg I."/>
            <person name="Brannstrom I.O."/>
            <person name="Guillou S."/>
            <person name="Cros-Aarteil S."/>
            <person name="Calhoun S."/>
            <person name="Haridas S."/>
            <person name="Kuo A."/>
            <person name="Mondo S."/>
            <person name="Pangilinan J."/>
            <person name="Riley R."/>
            <person name="LaButti K."/>
            <person name="Andreopoulos B."/>
            <person name="Lipzen A."/>
            <person name="Chen C."/>
            <person name="Yanf M."/>
            <person name="Daum C."/>
            <person name="Ng V."/>
            <person name="Clum A."/>
            <person name="Steindorff A."/>
            <person name="Ohm R."/>
            <person name="Martin F."/>
            <person name="Silar P."/>
            <person name="Natvig D."/>
            <person name="Lalanne C."/>
            <person name="Gautier V."/>
            <person name="Ament-velasquez S.L."/>
            <person name="Kruys A."/>
            <person name="Hutchinson M.I."/>
            <person name="Powell A.J."/>
            <person name="Barry K."/>
            <person name="Miller A.N."/>
            <person name="Grigoriev I.V."/>
            <person name="Debuchy R."/>
            <person name="Gladieux P."/>
            <person name="Thoren M.H."/>
            <person name="Johannesson H."/>
        </authorList>
    </citation>
    <scope>NUCLEOTIDE SEQUENCE</scope>
    <source>
        <strain evidence="1">SMH3391-2</strain>
    </source>
</reference>
<dbReference type="EMBL" id="JAULSR010000004">
    <property type="protein sequence ID" value="KAK0621448.1"/>
    <property type="molecule type" value="Genomic_DNA"/>
</dbReference>
<name>A0AA39WTQ6_9PEZI</name>
<gene>
    <name evidence="1" type="ORF">B0T17DRAFT_534086</name>
</gene>
<dbReference type="Proteomes" id="UP001174934">
    <property type="component" value="Unassembled WGS sequence"/>
</dbReference>
<sequence>MSRVWFVSCFYAPFLPQATNAEHGLHSQNPRCFLSCVSQPASLYLRNPVLFGRMMAALRMRVLCSTSASTVR</sequence>
<accession>A0AA39WTQ6</accession>
<proteinExistence type="predicted"/>
<evidence type="ECO:0000313" key="1">
    <source>
        <dbReference type="EMBL" id="KAK0621448.1"/>
    </source>
</evidence>
<protein>
    <submittedName>
        <fullName evidence="1">Uncharacterized protein</fullName>
    </submittedName>
</protein>
<evidence type="ECO:0000313" key="2">
    <source>
        <dbReference type="Proteomes" id="UP001174934"/>
    </source>
</evidence>